<organism evidence="1 3">
    <name type="scientific">Xenorhabdus ehlersii</name>
    <dbReference type="NCBI Taxonomy" id="290111"/>
    <lineage>
        <taxon>Bacteria</taxon>
        <taxon>Pseudomonadati</taxon>
        <taxon>Pseudomonadota</taxon>
        <taxon>Gammaproteobacteria</taxon>
        <taxon>Enterobacterales</taxon>
        <taxon>Morganellaceae</taxon>
        <taxon>Xenorhabdus</taxon>
    </lineage>
</organism>
<evidence type="ECO:0000313" key="1">
    <source>
        <dbReference type="EMBL" id="PHM22498.1"/>
    </source>
</evidence>
<protein>
    <submittedName>
        <fullName evidence="1">Uncharacterized protein</fullName>
    </submittedName>
</protein>
<dbReference type="AlphaFoldDB" id="A0A2D0IL20"/>
<sequence length="37" mass="4227">MLRKQAAIISIWIIPPVLLANKAHKFINIHAIHPNDE</sequence>
<keyword evidence="4" id="KW-1185">Reference proteome</keyword>
<reference evidence="2 4" key="2">
    <citation type="submission" date="2018-09" db="EMBL/GenBank/DDBJ databases">
        <title>Genomic Encyclopedia of Archaeal and Bacterial Type Strains, Phase II (KMG-II): from individual species to whole genera.</title>
        <authorList>
            <person name="Goeker M."/>
        </authorList>
    </citation>
    <scope>NUCLEOTIDE SEQUENCE [LARGE SCALE GENOMIC DNA]</scope>
    <source>
        <strain evidence="2 4">DSM 16337</strain>
    </source>
</reference>
<evidence type="ECO:0000313" key="4">
    <source>
        <dbReference type="Proteomes" id="UP000283568"/>
    </source>
</evidence>
<comment type="caution">
    <text evidence="1">The sequence shown here is derived from an EMBL/GenBank/DDBJ whole genome shotgun (WGS) entry which is preliminary data.</text>
</comment>
<evidence type="ECO:0000313" key="2">
    <source>
        <dbReference type="EMBL" id="RKE88673.1"/>
    </source>
</evidence>
<dbReference type="Proteomes" id="UP000225605">
    <property type="component" value="Unassembled WGS sequence"/>
</dbReference>
<dbReference type="EMBL" id="NIBT01000025">
    <property type="protein sequence ID" value="PHM22498.1"/>
    <property type="molecule type" value="Genomic_DNA"/>
</dbReference>
<dbReference type="Proteomes" id="UP000283568">
    <property type="component" value="Unassembled WGS sequence"/>
</dbReference>
<proteinExistence type="predicted"/>
<name>A0A2D0IL20_9GAMM</name>
<dbReference type="EMBL" id="RAQI01000005">
    <property type="protein sequence ID" value="RKE88673.1"/>
    <property type="molecule type" value="Genomic_DNA"/>
</dbReference>
<gene>
    <name evidence="2" type="ORF">BDE27_3317</name>
    <name evidence="1" type="ORF">Xehl_03646</name>
</gene>
<evidence type="ECO:0000313" key="3">
    <source>
        <dbReference type="Proteomes" id="UP000225605"/>
    </source>
</evidence>
<reference evidence="1 3" key="1">
    <citation type="journal article" date="2017" name="Nat. Microbiol.">
        <title>Natural product diversity associated with the nematode symbionts Photorhabdus and Xenorhabdus.</title>
        <authorList>
            <person name="Tobias N.J."/>
            <person name="Wolff H."/>
            <person name="Djahanschiri B."/>
            <person name="Grundmann F."/>
            <person name="Kronenwerth M."/>
            <person name="Shi Y.M."/>
            <person name="Simonyi S."/>
            <person name="Grun P."/>
            <person name="Shapiro-Ilan D."/>
            <person name="Pidot S.J."/>
            <person name="Stinear T.P."/>
            <person name="Ebersberger I."/>
            <person name="Bode H.B."/>
        </authorList>
    </citation>
    <scope>NUCLEOTIDE SEQUENCE [LARGE SCALE GENOMIC DNA]</scope>
    <source>
        <strain evidence="1 3">DSM 16337</strain>
    </source>
</reference>
<accession>A0A2D0IL20</accession>